<reference evidence="1 2" key="1">
    <citation type="submission" date="2023-03" db="EMBL/GenBank/DDBJ databases">
        <title>High recombination rates correlate with genetic variation in Cardiocondyla obscurior ants.</title>
        <authorList>
            <person name="Errbii M."/>
        </authorList>
    </citation>
    <scope>NUCLEOTIDE SEQUENCE [LARGE SCALE GENOMIC DNA]</scope>
    <source>
        <strain evidence="1">Alpha-2009</strain>
        <tissue evidence="1">Whole body</tissue>
    </source>
</reference>
<protein>
    <submittedName>
        <fullName evidence="1">Uncharacterized protein</fullName>
    </submittedName>
</protein>
<gene>
    <name evidence="1" type="ORF">PUN28_013379</name>
</gene>
<dbReference type="EMBL" id="JADYXP020000013">
    <property type="protein sequence ID" value="KAL0112106.1"/>
    <property type="molecule type" value="Genomic_DNA"/>
</dbReference>
<dbReference type="Proteomes" id="UP001430953">
    <property type="component" value="Unassembled WGS sequence"/>
</dbReference>
<proteinExistence type="predicted"/>
<evidence type="ECO:0000313" key="2">
    <source>
        <dbReference type="Proteomes" id="UP001430953"/>
    </source>
</evidence>
<sequence length="99" mass="11946">MFYKDCNRLKFNLNIFKQKRMSICDENNRCRRGSRSIVLLELGLKILDRSKGNEREMPVLSREERICYATVGFIPQEGRRQNRDAELFCRNLKRKKKKF</sequence>
<evidence type="ECO:0000313" key="1">
    <source>
        <dbReference type="EMBL" id="KAL0112106.1"/>
    </source>
</evidence>
<organism evidence="1 2">
    <name type="scientific">Cardiocondyla obscurior</name>
    <dbReference type="NCBI Taxonomy" id="286306"/>
    <lineage>
        <taxon>Eukaryota</taxon>
        <taxon>Metazoa</taxon>
        <taxon>Ecdysozoa</taxon>
        <taxon>Arthropoda</taxon>
        <taxon>Hexapoda</taxon>
        <taxon>Insecta</taxon>
        <taxon>Pterygota</taxon>
        <taxon>Neoptera</taxon>
        <taxon>Endopterygota</taxon>
        <taxon>Hymenoptera</taxon>
        <taxon>Apocrita</taxon>
        <taxon>Aculeata</taxon>
        <taxon>Formicoidea</taxon>
        <taxon>Formicidae</taxon>
        <taxon>Myrmicinae</taxon>
        <taxon>Cardiocondyla</taxon>
    </lineage>
</organism>
<name>A0AAW2FBH1_9HYME</name>
<keyword evidence="2" id="KW-1185">Reference proteome</keyword>
<dbReference type="AlphaFoldDB" id="A0AAW2FBH1"/>
<comment type="caution">
    <text evidence="1">The sequence shown here is derived from an EMBL/GenBank/DDBJ whole genome shotgun (WGS) entry which is preliminary data.</text>
</comment>
<accession>A0AAW2FBH1</accession>